<sequence>MPSYVSPRTHQPTPPSPCHHHLQPRVGAGLALVAAFDTIIDLQYFRRTSQTADMVYQEMITCGPYGQASVALQASDKAVQAGSFTAHDFDQLLTARAAGLFAFIGHFTGLLG</sequence>
<proteinExistence type="predicted"/>
<dbReference type="Proteomes" id="UP000009886">
    <property type="component" value="Unassembled WGS sequence"/>
</dbReference>
<organism evidence="1 2">
    <name type="scientific">Penicillium digitatum (strain Pd1 / CECT 20795)</name>
    <name type="common">Green mold</name>
    <dbReference type="NCBI Taxonomy" id="1170230"/>
    <lineage>
        <taxon>Eukaryota</taxon>
        <taxon>Fungi</taxon>
        <taxon>Dikarya</taxon>
        <taxon>Ascomycota</taxon>
        <taxon>Pezizomycotina</taxon>
        <taxon>Eurotiomycetes</taxon>
        <taxon>Eurotiomycetidae</taxon>
        <taxon>Eurotiales</taxon>
        <taxon>Aspergillaceae</taxon>
        <taxon>Penicillium</taxon>
    </lineage>
</organism>
<dbReference type="HOGENOM" id="CLU_2146722_0_0_1"/>
<comment type="caution">
    <text evidence="1">The sequence shown here is derived from an EMBL/GenBank/DDBJ whole genome shotgun (WGS) entry which is preliminary data.</text>
</comment>
<protein>
    <submittedName>
        <fullName evidence="1">Uncharacterized protein</fullName>
    </submittedName>
</protein>
<dbReference type="OrthoDB" id="1099at2759"/>
<evidence type="ECO:0000313" key="1">
    <source>
        <dbReference type="EMBL" id="EKV07740.1"/>
    </source>
</evidence>
<evidence type="ECO:0000313" key="2">
    <source>
        <dbReference type="Proteomes" id="UP000009886"/>
    </source>
</evidence>
<dbReference type="AlphaFoldDB" id="K9FEA1"/>
<accession>K9FEA1</accession>
<name>K9FEA1_PEND1</name>
<gene>
    <name evidence="1" type="ORF">PDIP_72330</name>
</gene>
<dbReference type="EMBL" id="AKCU01000454">
    <property type="protein sequence ID" value="EKV07740.1"/>
    <property type="molecule type" value="Genomic_DNA"/>
</dbReference>
<dbReference type="VEuPathDB" id="FungiDB:PDIP_72330"/>
<reference evidence="2" key="1">
    <citation type="journal article" date="2012" name="BMC Genomics">
        <title>Genome sequence of the necrotrophic fungus Penicillium digitatum, the main postharvest pathogen of citrus.</title>
        <authorList>
            <person name="Marcet-Houben M."/>
            <person name="Ballester A.-R."/>
            <person name="de la Fuente B."/>
            <person name="Harries E."/>
            <person name="Marcos J.F."/>
            <person name="Gonzalez-Candelas L."/>
            <person name="Gabaldon T."/>
        </authorList>
    </citation>
    <scope>NUCLEOTIDE SEQUENCE [LARGE SCALE GENOMIC DNA]</scope>
    <source>
        <strain evidence="2">Pd1 / CECT 20795</strain>
    </source>
</reference>
<dbReference type="KEGG" id="pdp:PDIP_72330"/>